<keyword evidence="5" id="KW-0146">Chitin degradation</keyword>
<dbReference type="PROSITE" id="PS51910">
    <property type="entry name" value="GH18_2"/>
    <property type="match status" value="1"/>
</dbReference>
<dbReference type="Gene3D" id="2.60.40.10">
    <property type="entry name" value="Immunoglobulins"/>
    <property type="match status" value="3"/>
</dbReference>
<dbReference type="SMART" id="SM00089">
    <property type="entry name" value="PKD"/>
    <property type="match status" value="2"/>
</dbReference>
<dbReference type="EMBL" id="LJZX01000014">
    <property type="protein sequence ID" value="PKQ81797.1"/>
    <property type="molecule type" value="Genomic_DNA"/>
</dbReference>
<gene>
    <name evidence="13" type="ORF">AOX56_10960</name>
</gene>
<feature type="chain" id="PRO_5014807365" description="chitinase" evidence="10">
    <location>
        <begin position="25"/>
        <end position="873"/>
    </location>
</feature>
<feature type="domain" description="GH18" evidence="12">
    <location>
        <begin position="158"/>
        <end position="563"/>
    </location>
</feature>
<dbReference type="PROSITE" id="PS01095">
    <property type="entry name" value="GH18_1"/>
    <property type="match status" value="1"/>
</dbReference>
<organism evidence="13 14">
    <name type="scientific">Aeromonas sobria</name>
    <dbReference type="NCBI Taxonomy" id="646"/>
    <lineage>
        <taxon>Bacteria</taxon>
        <taxon>Pseudomonadati</taxon>
        <taxon>Pseudomonadota</taxon>
        <taxon>Gammaproteobacteria</taxon>
        <taxon>Aeromonadales</taxon>
        <taxon>Aeromonadaceae</taxon>
        <taxon>Aeromonas</taxon>
    </lineage>
</organism>
<dbReference type="GO" id="GO:0005576">
    <property type="term" value="C:extracellular region"/>
    <property type="evidence" value="ECO:0007669"/>
    <property type="project" value="InterPro"/>
</dbReference>
<dbReference type="InterPro" id="IPR003610">
    <property type="entry name" value="CBM5/12"/>
</dbReference>
<dbReference type="RefSeq" id="WP_101316307.1">
    <property type="nucleotide sequence ID" value="NZ_CAWNSS010000014.1"/>
</dbReference>
<dbReference type="InterPro" id="IPR013783">
    <property type="entry name" value="Ig-like_fold"/>
</dbReference>
<evidence type="ECO:0000256" key="7">
    <source>
        <dbReference type="ARBA" id="ARBA00023295"/>
    </source>
</evidence>
<dbReference type="SMART" id="SM00495">
    <property type="entry name" value="ChtBD3"/>
    <property type="match status" value="2"/>
</dbReference>
<feature type="domain" description="Ig-like" evidence="11">
    <location>
        <begin position="670"/>
        <end position="784"/>
    </location>
</feature>
<keyword evidence="6" id="KW-0119">Carbohydrate metabolism</keyword>
<dbReference type="EC" id="3.2.1.14" evidence="3"/>
<dbReference type="Gene3D" id="3.20.20.80">
    <property type="entry name" value="Glycosidases"/>
    <property type="match status" value="1"/>
</dbReference>
<evidence type="ECO:0000313" key="13">
    <source>
        <dbReference type="EMBL" id="PKQ81797.1"/>
    </source>
</evidence>
<dbReference type="GO" id="GO:0006032">
    <property type="term" value="P:chitin catabolic process"/>
    <property type="evidence" value="ECO:0007669"/>
    <property type="project" value="UniProtKB-KW"/>
</dbReference>
<dbReference type="InterPro" id="IPR017853">
    <property type="entry name" value="GH"/>
</dbReference>
<dbReference type="InterPro" id="IPR013540">
    <property type="entry name" value="ChitinaseA_N"/>
</dbReference>
<dbReference type="SUPFAM" id="SSF51445">
    <property type="entry name" value="(Trans)glycosidases"/>
    <property type="match status" value="1"/>
</dbReference>
<dbReference type="InterPro" id="IPR014756">
    <property type="entry name" value="Ig_E-set"/>
</dbReference>
<dbReference type="PANTHER" id="PTHR11177">
    <property type="entry name" value="CHITINASE"/>
    <property type="match status" value="1"/>
</dbReference>
<evidence type="ECO:0000259" key="11">
    <source>
        <dbReference type="PROSITE" id="PS50835"/>
    </source>
</evidence>
<evidence type="ECO:0000313" key="14">
    <source>
        <dbReference type="Proteomes" id="UP000233526"/>
    </source>
</evidence>
<dbReference type="InterPro" id="IPR007110">
    <property type="entry name" value="Ig-like_dom"/>
</dbReference>
<evidence type="ECO:0000256" key="3">
    <source>
        <dbReference type="ARBA" id="ARBA00012729"/>
    </source>
</evidence>
<proteinExistence type="inferred from homology"/>
<dbReference type="SUPFAM" id="SSF81296">
    <property type="entry name" value="E set domains"/>
    <property type="match status" value="1"/>
</dbReference>
<sequence length="873" mass="93817">MLSPKPALLAMMVGSLLASSAAYAAAPGKPAIGWGPTKFAIVEVNPSASAYNQLVTRKDAADVTVTWNIWSGDIGQTAKVLLDGKEVWSGPSSAAGTATFKVNKGGRYQMQVALCNGDGCTLSDAKEILIADTDGSHLVPLKPTLQEHNKPYANKSGKVVGTYFVEWGVYGRNFPVNKIPAQNLTHILYGFTPICGGDGINDSLKEIENGNSFRALQKSCAGREDFKVAIHDPWAAIQAPQGTLGAWDEPYKGNFGNLMALKQAYPDLKILPSVGGWTLSDPFYFMHDKAKRDVFVASVKEFLQTWKFFDGVDIDYEFPGGDGANPNLGDKTKDGATYVLIMKELRAMLDELEAETGRTYELTSAIGAGYDKIEDVDYKAAQQYMDYLFVMSYDYNGGWSNTQLGHQANLYQATNGSANKRYNTNEAVNQLLAQGVDSEKLVVGAAAYGRGWKGVSGYQGNDPFTGTATGKIKGTWEDGVVDYRQIVNNHMGAGWEYNYDETAEAATLFKPSTGELITYDDDRSVKAKGQYVLANKLGGLFSWEIDADNGDILNAMHEGLGHGEGITPPVNKPPVANAGSDVSVTGPATLVLDGSASHDPEKGTLTYSWKQISGPQAVLGDTTQAKVRADVNAVSADTQLVFELTVTDDQQLAAKDQVVVTNKAPQPNLPPVVTLPASFKVEEGKQVSITAKASDPNGDELIYQWQVPAGITATGQNSETLVVTGPAVDVETGYDLTLTVSDGSLDASAATRLTVTPINDGGEGGDSCTTTDPEAANQPAWQASKVYNGGDKVSHNQLVWRAKYWTQGNEPSRTADQWSLESQVDLGWNAAVVYNGGDLTNHNGRQWKAKWWTQGNEPGKHDVWVDVGAASCR</sequence>
<keyword evidence="8" id="KW-0624">Polysaccharide degradation</keyword>
<dbReference type="Pfam" id="PF22352">
    <property type="entry name" value="K319L-like_PKD"/>
    <property type="match status" value="1"/>
</dbReference>
<evidence type="ECO:0000259" key="12">
    <source>
        <dbReference type="PROSITE" id="PS51910"/>
    </source>
</evidence>
<dbReference type="InterPro" id="IPR022409">
    <property type="entry name" value="PKD/Chitinase_dom"/>
</dbReference>
<dbReference type="InterPro" id="IPR001579">
    <property type="entry name" value="Glyco_hydro_18_chit_AS"/>
</dbReference>
<evidence type="ECO:0000256" key="8">
    <source>
        <dbReference type="ARBA" id="ARBA00023326"/>
    </source>
</evidence>
<dbReference type="Pfam" id="PF08329">
    <property type="entry name" value="ChitinaseA_N"/>
    <property type="match status" value="1"/>
</dbReference>
<reference evidence="13 14" key="1">
    <citation type="journal article" date="2017" name="Front. Microbiol.">
        <title>Strong Genomic and Phenotypic Heterogeneity in the Aeromonas sobria Species Complex.</title>
        <authorList>
            <person name="Gauthier J."/>
            <person name="Vincent A.T."/>
            <person name="Charette S.J."/>
            <person name="Derome N."/>
        </authorList>
    </citation>
    <scope>NUCLEOTIDE SEQUENCE [LARGE SCALE GENOMIC DNA]</scope>
    <source>
        <strain evidence="13 14">JF2635</strain>
    </source>
</reference>
<dbReference type="InterPro" id="IPR029070">
    <property type="entry name" value="Chitinase_insertion_sf"/>
</dbReference>
<dbReference type="SMART" id="SM00636">
    <property type="entry name" value="Glyco_18"/>
    <property type="match status" value="1"/>
</dbReference>
<dbReference type="SUPFAM" id="SSF51055">
    <property type="entry name" value="Carbohydrate binding domain"/>
    <property type="match status" value="2"/>
</dbReference>
<dbReference type="Pfam" id="PF00704">
    <property type="entry name" value="Glyco_hydro_18"/>
    <property type="match status" value="1"/>
</dbReference>
<dbReference type="SUPFAM" id="SSF54556">
    <property type="entry name" value="Chitinase insertion domain"/>
    <property type="match status" value="1"/>
</dbReference>
<comment type="similarity">
    <text evidence="2">Belongs to the glycosyl hydrolase 18 family. Chitinase class II subfamily.</text>
</comment>
<dbReference type="Gene3D" id="2.10.10.20">
    <property type="entry name" value="Carbohydrate-binding module superfamily 5/12"/>
    <property type="match status" value="2"/>
</dbReference>
<dbReference type="InterPro" id="IPR050314">
    <property type="entry name" value="Glycosyl_Hydrlase_18"/>
</dbReference>
<keyword evidence="4 9" id="KW-0378">Hydrolase</keyword>
<dbReference type="Pfam" id="PF02839">
    <property type="entry name" value="CBM_5_12"/>
    <property type="match status" value="2"/>
</dbReference>
<dbReference type="GO" id="GO:0008843">
    <property type="term" value="F:endochitinase activity"/>
    <property type="evidence" value="ECO:0007669"/>
    <property type="project" value="UniProtKB-EC"/>
</dbReference>
<evidence type="ECO:0000256" key="6">
    <source>
        <dbReference type="ARBA" id="ARBA00023277"/>
    </source>
</evidence>
<dbReference type="PROSITE" id="PS50835">
    <property type="entry name" value="IG_LIKE"/>
    <property type="match status" value="1"/>
</dbReference>
<dbReference type="CDD" id="cd06548">
    <property type="entry name" value="GH18_chitinase"/>
    <property type="match status" value="1"/>
</dbReference>
<evidence type="ECO:0000256" key="9">
    <source>
        <dbReference type="RuleBase" id="RU000489"/>
    </source>
</evidence>
<evidence type="ECO:0000256" key="4">
    <source>
        <dbReference type="ARBA" id="ARBA00022801"/>
    </source>
</evidence>
<accession>A0A2N3J5S1</accession>
<dbReference type="GO" id="GO:0008061">
    <property type="term" value="F:chitin binding"/>
    <property type="evidence" value="ECO:0007669"/>
    <property type="project" value="InterPro"/>
</dbReference>
<dbReference type="InterPro" id="IPR001223">
    <property type="entry name" value="Glyco_hydro18_cat"/>
</dbReference>
<dbReference type="GO" id="GO:0030246">
    <property type="term" value="F:carbohydrate binding"/>
    <property type="evidence" value="ECO:0007669"/>
    <property type="project" value="InterPro"/>
</dbReference>
<dbReference type="CDD" id="cd02848">
    <property type="entry name" value="E_set_Chitinase_N"/>
    <property type="match status" value="1"/>
</dbReference>
<dbReference type="InterPro" id="IPR011583">
    <property type="entry name" value="Chitinase_II/V-like_cat"/>
</dbReference>
<evidence type="ECO:0000256" key="5">
    <source>
        <dbReference type="ARBA" id="ARBA00023024"/>
    </source>
</evidence>
<feature type="signal peptide" evidence="10">
    <location>
        <begin position="1"/>
        <end position="24"/>
    </location>
</feature>
<protein>
    <recommendedName>
        <fullName evidence="3">chitinase</fullName>
        <ecNumber evidence="3">3.2.1.14</ecNumber>
    </recommendedName>
</protein>
<evidence type="ECO:0000256" key="2">
    <source>
        <dbReference type="ARBA" id="ARBA00009121"/>
    </source>
</evidence>
<evidence type="ECO:0000256" key="10">
    <source>
        <dbReference type="SAM" id="SignalP"/>
    </source>
</evidence>
<dbReference type="GO" id="GO:0000272">
    <property type="term" value="P:polysaccharide catabolic process"/>
    <property type="evidence" value="ECO:0007669"/>
    <property type="project" value="UniProtKB-KW"/>
</dbReference>
<comment type="caution">
    <text evidence="13">The sequence shown here is derived from an EMBL/GenBank/DDBJ whole genome shotgun (WGS) entry which is preliminary data.</text>
</comment>
<dbReference type="PANTHER" id="PTHR11177:SF317">
    <property type="entry name" value="CHITINASE 12-RELATED"/>
    <property type="match status" value="1"/>
</dbReference>
<dbReference type="CDD" id="cd12215">
    <property type="entry name" value="ChiC_BD"/>
    <property type="match status" value="2"/>
</dbReference>
<name>A0A2N3J5S1_AERSO</name>
<dbReference type="Proteomes" id="UP000233526">
    <property type="component" value="Unassembled WGS sequence"/>
</dbReference>
<dbReference type="Gene3D" id="3.10.50.10">
    <property type="match status" value="1"/>
</dbReference>
<dbReference type="AlphaFoldDB" id="A0A2N3J5S1"/>
<keyword evidence="10" id="KW-0732">Signal</keyword>
<evidence type="ECO:0000256" key="1">
    <source>
        <dbReference type="ARBA" id="ARBA00000822"/>
    </source>
</evidence>
<dbReference type="InterPro" id="IPR036573">
    <property type="entry name" value="CBM_sf_5/12"/>
</dbReference>
<comment type="catalytic activity">
    <reaction evidence="1">
        <text>Random endo-hydrolysis of N-acetyl-beta-D-glucosaminide (1-&gt;4)-beta-linkages in chitin and chitodextrins.</text>
        <dbReference type="EC" id="3.2.1.14"/>
    </reaction>
</comment>
<dbReference type="Pfam" id="PF17963">
    <property type="entry name" value="Big_9"/>
    <property type="match status" value="1"/>
</dbReference>
<keyword evidence="7 9" id="KW-0326">Glycosidase</keyword>